<dbReference type="CDD" id="cd02440">
    <property type="entry name" value="AdoMet_MTases"/>
    <property type="match status" value="1"/>
</dbReference>
<evidence type="ECO:0000313" key="4">
    <source>
        <dbReference type="Proteomes" id="UP001295423"/>
    </source>
</evidence>
<keyword evidence="1" id="KW-0175">Coiled coil</keyword>
<accession>A0AAD2CAG8</accession>
<gene>
    <name evidence="3" type="ORF">CYCCA115_LOCUS412</name>
</gene>
<protein>
    <recommendedName>
        <fullName evidence="5">Methyltransferase type 11 domain-containing protein</fullName>
    </recommendedName>
</protein>
<dbReference type="EMBL" id="CAKOGP040000001">
    <property type="protein sequence ID" value="CAJ1904786.1"/>
    <property type="molecule type" value="Genomic_DNA"/>
</dbReference>
<dbReference type="Gene3D" id="3.40.50.150">
    <property type="entry name" value="Vaccinia Virus protein VP39"/>
    <property type="match status" value="1"/>
</dbReference>
<dbReference type="PANTHER" id="PTHR43036:SF2">
    <property type="entry name" value="OS04G0481300 PROTEIN"/>
    <property type="match status" value="1"/>
</dbReference>
<dbReference type="AlphaFoldDB" id="A0AAD2CAG8"/>
<dbReference type="Pfam" id="PF13489">
    <property type="entry name" value="Methyltransf_23"/>
    <property type="match status" value="1"/>
</dbReference>
<reference evidence="3" key="1">
    <citation type="submission" date="2023-08" db="EMBL/GenBank/DDBJ databases">
        <authorList>
            <person name="Audoor S."/>
            <person name="Bilcke G."/>
        </authorList>
    </citation>
    <scope>NUCLEOTIDE SEQUENCE</scope>
</reference>
<organism evidence="3 4">
    <name type="scientific">Cylindrotheca closterium</name>
    <dbReference type="NCBI Taxonomy" id="2856"/>
    <lineage>
        <taxon>Eukaryota</taxon>
        <taxon>Sar</taxon>
        <taxon>Stramenopiles</taxon>
        <taxon>Ochrophyta</taxon>
        <taxon>Bacillariophyta</taxon>
        <taxon>Bacillariophyceae</taxon>
        <taxon>Bacillariophycidae</taxon>
        <taxon>Bacillariales</taxon>
        <taxon>Bacillariaceae</taxon>
        <taxon>Cylindrotheca</taxon>
    </lineage>
</organism>
<proteinExistence type="predicted"/>
<name>A0AAD2CAG8_9STRA</name>
<feature type="coiled-coil region" evidence="1">
    <location>
        <begin position="592"/>
        <end position="633"/>
    </location>
</feature>
<dbReference type="Proteomes" id="UP001295423">
    <property type="component" value="Unassembled WGS sequence"/>
</dbReference>
<evidence type="ECO:0008006" key="5">
    <source>
        <dbReference type="Google" id="ProtNLM"/>
    </source>
</evidence>
<dbReference type="InterPro" id="IPR029063">
    <property type="entry name" value="SAM-dependent_MTases_sf"/>
</dbReference>
<dbReference type="PANTHER" id="PTHR43036">
    <property type="entry name" value="OSJNBB0011N17.9 PROTEIN"/>
    <property type="match status" value="1"/>
</dbReference>
<keyword evidence="2" id="KW-0732">Signal</keyword>
<feature type="chain" id="PRO_5041923999" description="Methyltransferase type 11 domain-containing protein" evidence="2">
    <location>
        <begin position="23"/>
        <end position="650"/>
    </location>
</feature>
<evidence type="ECO:0000313" key="3">
    <source>
        <dbReference type="EMBL" id="CAJ1904786.1"/>
    </source>
</evidence>
<keyword evidence="4" id="KW-1185">Reference proteome</keyword>
<evidence type="ECO:0000256" key="2">
    <source>
        <dbReference type="SAM" id="SignalP"/>
    </source>
</evidence>
<feature type="signal peptide" evidence="2">
    <location>
        <begin position="1"/>
        <end position="22"/>
    </location>
</feature>
<comment type="caution">
    <text evidence="3">The sequence shown here is derived from an EMBL/GenBank/DDBJ whole genome shotgun (WGS) entry which is preliminary data.</text>
</comment>
<sequence length="650" mass="72590">MVKINVYAVAVFLATCAASGSAFVPQATQSVNKDSALNALPPMIIGPMIKRMKQQQAEKKQPMIDAEDAIGQAPGIRVGGSAWKWPPIWPYGDDFFTPTEDLPEAASPQQSLQNMAGMMNGAPQLPKPEDVEVDELEKLDVAKYWSEEKGDVRTELDEEAADKLTQHFKFYLKPGMSILEFGAAENSYFPKELELGRHVGVSLNEKLMNENPSLTEKLVVDLNNVVPERDVDSDDLRKLKSEPFDAVVMTNTVDFLTSPREVFRTAWYLLKPGGIMLVPFTTKNSKEYVGKFERAQVKAWREFNDDQHMWIAGSFFQFSAGEGWEQLLGFDISPESAKDNLENPGPLSMLQAGKDNNMYVVQAVKAAAADDIDEKNPEKSISSKMWMLPTMEDRDKKLTAPRLARGFQKATSEEKKSSIAANLALLPKVYEALIKMDQFSFTFQAQSQLAADLILDPDFTANEEQMKALKQGLGLLTPSKEFWEPIGMNTANIALSEKVNLLAYLVPRFGSGDEKQDEALLAYASGLPPTIAVVRSKCPDMPDSDVELLAAEVLAAEILIPGRSTREEFAAWLGSMSKSDFEGILKTRRSYSEEASSELAAFRAAREAEEQRIEELRKRYAEQVEKAREERTMAFNPRTKKFQVLNKDDE</sequence>
<dbReference type="SUPFAM" id="SSF53335">
    <property type="entry name" value="S-adenosyl-L-methionine-dependent methyltransferases"/>
    <property type="match status" value="1"/>
</dbReference>
<evidence type="ECO:0000256" key="1">
    <source>
        <dbReference type="SAM" id="Coils"/>
    </source>
</evidence>